<gene>
    <name evidence="2" type="ORF">RAMLITH_17235</name>
</gene>
<feature type="compositionally biased region" description="Gly residues" evidence="1">
    <location>
        <begin position="107"/>
        <end position="116"/>
    </location>
</feature>
<protein>
    <submittedName>
        <fullName evidence="2">DUF4148 domain-containing protein</fullName>
    </submittedName>
</protein>
<name>A0A7X6I7T9_9BURK</name>
<reference evidence="2 3" key="1">
    <citation type="journal article" date="2020" name="Nature">
        <title>Bacterial chemolithoautotrophy via manganese oxidation.</title>
        <authorList>
            <person name="Yu H."/>
            <person name="Leadbetter J.R."/>
        </authorList>
    </citation>
    <scope>NUCLEOTIDE SEQUENCE [LARGE SCALE GENOMIC DNA]</scope>
    <source>
        <strain evidence="2 3">RBP-1</strain>
    </source>
</reference>
<keyword evidence="3" id="KW-1185">Reference proteome</keyword>
<evidence type="ECO:0000313" key="2">
    <source>
        <dbReference type="EMBL" id="NKE67569.1"/>
    </source>
</evidence>
<feature type="compositionally biased region" description="Pro residues" evidence="1">
    <location>
        <begin position="120"/>
        <end position="133"/>
    </location>
</feature>
<evidence type="ECO:0000256" key="1">
    <source>
        <dbReference type="SAM" id="MobiDB-lite"/>
    </source>
</evidence>
<organism evidence="2 3">
    <name type="scientific">Ramlibacter lithotrophicus</name>
    <dbReference type="NCBI Taxonomy" id="2606681"/>
    <lineage>
        <taxon>Bacteria</taxon>
        <taxon>Pseudomonadati</taxon>
        <taxon>Pseudomonadota</taxon>
        <taxon>Betaproteobacteria</taxon>
        <taxon>Burkholderiales</taxon>
        <taxon>Comamonadaceae</taxon>
        <taxon>Ramlibacter</taxon>
    </lineage>
</organism>
<dbReference type="AlphaFoldDB" id="A0A7X6I7T9"/>
<feature type="region of interest" description="Disordered" evidence="1">
    <location>
        <begin position="107"/>
        <end position="135"/>
    </location>
</feature>
<dbReference type="EMBL" id="VTOX01000006">
    <property type="protein sequence ID" value="NKE67569.1"/>
    <property type="molecule type" value="Genomic_DNA"/>
</dbReference>
<sequence length="148" mass="16176">MCHPDVSVLWPSPFYSGNRDARLASSWFLRNSNVEPFKKGTFIVSVRNTAIAIALAASALPAAFAQSGSVFVGGEAGWIDLPVQSNLTREQVREEFLQFRKNPVGPDGGRFVGGEAGYIMPPPKPDSPKPDPVMTPAERKRFQELYPA</sequence>
<dbReference type="Proteomes" id="UP000521868">
    <property type="component" value="Unassembled WGS sequence"/>
</dbReference>
<accession>A0A7X6I7T9</accession>
<evidence type="ECO:0000313" key="3">
    <source>
        <dbReference type="Proteomes" id="UP000521868"/>
    </source>
</evidence>
<comment type="caution">
    <text evidence="2">The sequence shown here is derived from an EMBL/GenBank/DDBJ whole genome shotgun (WGS) entry which is preliminary data.</text>
</comment>
<proteinExistence type="predicted"/>